<dbReference type="GO" id="GO:0005737">
    <property type="term" value="C:cytoplasm"/>
    <property type="evidence" value="ECO:0007669"/>
    <property type="project" value="UniProtKB-SubCell"/>
</dbReference>
<reference evidence="4" key="1">
    <citation type="submission" date="2014-05" db="EMBL/GenBank/DDBJ databases">
        <authorList>
            <person name="Chronopoulou M."/>
        </authorList>
    </citation>
    <scope>NUCLEOTIDE SEQUENCE</scope>
    <source>
        <tissue evidence="4">Whole organism</tissue>
    </source>
</reference>
<dbReference type="GO" id="GO:0031047">
    <property type="term" value="P:regulatory ncRNA-mediated gene silencing"/>
    <property type="evidence" value="ECO:0007669"/>
    <property type="project" value="UniProtKB-UniRule"/>
</dbReference>
<evidence type="ECO:0000313" key="4">
    <source>
        <dbReference type="EMBL" id="CDW31721.1"/>
    </source>
</evidence>
<dbReference type="Gene3D" id="1.25.40.10">
    <property type="entry name" value="Tetratricopeptide repeat domain"/>
    <property type="match status" value="1"/>
</dbReference>
<dbReference type="AlphaFoldDB" id="A0A0K2U223"/>
<keyword evidence="2" id="KW-0943">RNA-mediated gene silencing</keyword>
<accession>A0A0K2U223</accession>
<dbReference type="PANTHER" id="PTHR12979:SF5">
    <property type="entry name" value="CCR4-NOT TRANSCRIPTION COMPLEX SUBUNIT 10"/>
    <property type="match status" value="1"/>
</dbReference>
<feature type="region of interest" description="Disordered" evidence="3">
    <location>
        <begin position="1"/>
        <end position="36"/>
    </location>
</feature>
<evidence type="ECO:0000256" key="3">
    <source>
        <dbReference type="SAM" id="MobiDB-lite"/>
    </source>
</evidence>
<evidence type="ECO:0000256" key="2">
    <source>
        <dbReference type="RuleBase" id="RU367083"/>
    </source>
</evidence>
<keyword evidence="2" id="KW-0804">Transcription</keyword>
<comment type="subcellular location">
    <subcellularLocation>
        <location evidence="2">Cytoplasm</location>
    </subcellularLocation>
    <subcellularLocation>
        <location evidence="2">Nucleus</location>
    </subcellularLocation>
</comment>
<gene>
    <name evidence="4" type="primary">Cnot10</name>
</gene>
<keyword evidence="2" id="KW-0810">Translation regulation</keyword>
<comment type="function">
    <text evidence="2">Component of the CCR4-NOT complex which is one of the major cellular mRNA deadenylases and is linked to various cellular processes including bulk mRNA degradation, miRNA-mediated repression, translational repression during translational initiation and general transcription regulation.</text>
</comment>
<dbReference type="GO" id="GO:0006402">
    <property type="term" value="P:mRNA catabolic process"/>
    <property type="evidence" value="ECO:0007669"/>
    <property type="project" value="TreeGrafter"/>
</dbReference>
<keyword evidence="2" id="KW-0539">Nucleus</keyword>
<dbReference type="GO" id="GO:0005634">
    <property type="term" value="C:nucleus"/>
    <property type="evidence" value="ECO:0007669"/>
    <property type="project" value="UniProtKB-SubCell"/>
</dbReference>
<dbReference type="OrthoDB" id="25157at2759"/>
<dbReference type="EMBL" id="HACA01014360">
    <property type="protein sequence ID" value="CDW31721.1"/>
    <property type="molecule type" value="Transcribed_RNA"/>
</dbReference>
<feature type="non-terminal residue" evidence="4">
    <location>
        <position position="632"/>
    </location>
</feature>
<name>A0A0K2U223_LEPSM</name>
<protein>
    <recommendedName>
        <fullName evidence="2">CCR4-NOT transcription complex subunit 10</fullName>
    </recommendedName>
</protein>
<evidence type="ECO:0000256" key="1">
    <source>
        <dbReference type="ARBA" id="ARBA00010080"/>
    </source>
</evidence>
<dbReference type="GO" id="GO:0017148">
    <property type="term" value="P:negative regulation of translation"/>
    <property type="evidence" value="ECO:0007669"/>
    <property type="project" value="TreeGrafter"/>
</dbReference>
<comment type="similarity">
    <text evidence="1 2">Belongs to the CNOT10 family.</text>
</comment>
<dbReference type="PANTHER" id="PTHR12979">
    <property type="entry name" value="CCR4-NOT TRANSCRIPTION COMPLEX SUBUNIT 10"/>
    <property type="match status" value="1"/>
</dbReference>
<proteinExistence type="inferred from homology"/>
<organism evidence="4">
    <name type="scientific">Lepeophtheirus salmonis</name>
    <name type="common">Salmon louse</name>
    <name type="synonym">Caligus salmonis</name>
    <dbReference type="NCBI Taxonomy" id="72036"/>
    <lineage>
        <taxon>Eukaryota</taxon>
        <taxon>Metazoa</taxon>
        <taxon>Ecdysozoa</taxon>
        <taxon>Arthropoda</taxon>
        <taxon>Crustacea</taxon>
        <taxon>Multicrustacea</taxon>
        <taxon>Hexanauplia</taxon>
        <taxon>Copepoda</taxon>
        <taxon>Siphonostomatoida</taxon>
        <taxon>Caligidae</taxon>
        <taxon>Lepeophtheirus</taxon>
    </lineage>
</organism>
<keyword evidence="2" id="KW-0963">Cytoplasm</keyword>
<dbReference type="GO" id="GO:0030014">
    <property type="term" value="C:CCR4-NOT complex"/>
    <property type="evidence" value="ECO:0007669"/>
    <property type="project" value="UniProtKB-UniRule"/>
</dbReference>
<keyword evidence="2" id="KW-0805">Transcription regulation</keyword>
<dbReference type="InterPro" id="IPR039740">
    <property type="entry name" value="CNOT10"/>
</dbReference>
<dbReference type="InterPro" id="IPR011990">
    <property type="entry name" value="TPR-like_helical_dom_sf"/>
</dbReference>
<sequence length="632" mass="71235">MDPSEEETKPTTLSQSMENIEDVGLSSVEPDDGSSVDISSSVSCSFTEEEIALSTEASKAFSLSDYSGALPPMESLAKLRPEDVIVTHNLILTEFFGKKINLLQFQASLTSLLRDSPEYDPENQGIVLYNLALTNFFQRQFTQAEHHLLKLLEGNHSTHDDTFQKRVYSLLCRIYVCTRQGEKLQKCLNDLGSSSELTKHFFKVQSLLLSKNHKAFKKDFKDSHSFQDDKYNHTFEFLRSNMEYIKGNPRKAHKLLANLVIENGNSEVDSFYHNNVGIVHIMQDKPNLASHYLQEALEKTIKLFDEEENKKDISEGRTTPEYLLINKKIEITYNLAIALLNSGTYTELSFEYFIKTLPMFQKRPSLWLHMAECCIQSYQQLNSVPTYSDSVASIRDLKHKSTTLTSIGPIQYQKIVLTDSGGHPFTHPGVSVPVPLNPPKNNNLNLDFALSCLRNASVLIKMNRYKQESLFAATLVNHSYVCLLIKDYVTAFHKAQELLDFLVSASTHIKDGSTYKLLGHLYAGEALIYLDRISEATEHLGPLTLQSLDTEMSSGGDESDDCFKKNTPYGGLGFSALNFNLSVAFALRGELDKAKGVLDKSTGPKSVELATKITMMNLYIYIMKKDMKTCRE</sequence>
<dbReference type="SUPFAM" id="SSF81901">
    <property type="entry name" value="HCP-like"/>
    <property type="match status" value="1"/>
</dbReference>